<evidence type="ECO:0000256" key="6">
    <source>
        <dbReference type="ARBA" id="ARBA00034721"/>
    </source>
</evidence>
<evidence type="ECO:0000256" key="1">
    <source>
        <dbReference type="ARBA" id="ARBA00004141"/>
    </source>
</evidence>
<feature type="non-terminal residue" evidence="11">
    <location>
        <position position="416"/>
    </location>
</feature>
<sequence>LPGQSSTPDGRLPNGRESRGQAARAAWSLDSRAAQWPGSRLPWEQQGLAASGPLWSDLVKDLNEHKRNGSLTGPPKAEPSPAVVLQQAGFHSLHAPGKYDQASEQICSRAAFSFPFVAAPAAAGGPPPGVMPVILGEVSVLTTPLSLVRLLAITFGCAVFSLVAADDPSGSPFKIFCMFTWCFFFTMTVLILLVEFIQFQSLVPLSWKNLPITVATLAALMTLTASIGFPWLVLPPAVSGRMVAATVFSCLTFLAYITEAYLLKVGSSEQRGYMASAPGLLKVFQVFGGCVIFVAVVDHDRRAAYFWWCLAVYCCCFLMSLGTILVMLGDCAGRCPLPFSRVLAAFSSLSVLLYVTATIFWVTAVLGPGPQNQNPSPSPSQRQPRPGLIMSTVMTCLNLLAYTVDLAFSIKLCARA</sequence>
<feature type="transmembrane region" description="Helical" evidence="9">
    <location>
        <begin position="171"/>
        <end position="197"/>
    </location>
</feature>
<proteinExistence type="inferred from homology"/>
<gene>
    <name evidence="11" type="primary">Myadm_1</name>
    <name evidence="11" type="ORF">GTO95_0013042</name>
</gene>
<feature type="domain" description="MARVEL" evidence="10">
    <location>
        <begin position="140"/>
        <end position="268"/>
    </location>
</feature>
<keyword evidence="2 7" id="KW-0812">Transmembrane</keyword>
<feature type="transmembrane region" description="Helical" evidence="9">
    <location>
        <begin position="209"/>
        <end position="232"/>
    </location>
</feature>
<comment type="caution">
    <text evidence="11">The sequence shown here is derived from an EMBL/GenBank/DDBJ whole genome shotgun (WGS) entry which is preliminary data.</text>
</comment>
<dbReference type="Proteomes" id="UP000736164">
    <property type="component" value="Unassembled WGS sequence"/>
</dbReference>
<evidence type="ECO:0000256" key="2">
    <source>
        <dbReference type="ARBA" id="ARBA00022692"/>
    </source>
</evidence>
<accession>A0A8J7NJF3</accession>
<keyword evidence="12" id="KW-1185">Reference proteome</keyword>
<dbReference type="EMBL" id="JAAWVO010014709">
    <property type="protein sequence ID" value="MBN3314195.1"/>
    <property type="molecule type" value="Genomic_DNA"/>
</dbReference>
<organism evidence="11 12">
    <name type="scientific">Atractosteus spatula</name>
    <name type="common">Alligator gar</name>
    <name type="synonym">Lepisosteus spatula</name>
    <dbReference type="NCBI Taxonomy" id="7917"/>
    <lineage>
        <taxon>Eukaryota</taxon>
        <taxon>Metazoa</taxon>
        <taxon>Chordata</taxon>
        <taxon>Craniata</taxon>
        <taxon>Vertebrata</taxon>
        <taxon>Euteleostomi</taxon>
        <taxon>Actinopterygii</taxon>
        <taxon>Neopterygii</taxon>
        <taxon>Holostei</taxon>
        <taxon>Semionotiformes</taxon>
        <taxon>Lepisosteidae</taxon>
        <taxon>Atractosteus</taxon>
    </lineage>
</organism>
<evidence type="ECO:0000313" key="11">
    <source>
        <dbReference type="EMBL" id="MBN3314195.1"/>
    </source>
</evidence>
<keyword evidence="3" id="KW-0677">Repeat</keyword>
<evidence type="ECO:0000256" key="3">
    <source>
        <dbReference type="ARBA" id="ARBA00022737"/>
    </source>
</evidence>
<comment type="subcellular location">
    <subcellularLocation>
        <location evidence="1">Membrane</location>
        <topology evidence="1">Multi-pass membrane protein</topology>
    </subcellularLocation>
</comment>
<dbReference type="InterPro" id="IPR047123">
    <property type="entry name" value="MYADM-like"/>
</dbReference>
<feature type="transmembrane region" description="Helical" evidence="9">
    <location>
        <begin position="305"/>
        <end position="330"/>
    </location>
</feature>
<keyword evidence="4 9" id="KW-1133">Transmembrane helix</keyword>
<reference evidence="11" key="1">
    <citation type="journal article" date="2021" name="Cell">
        <title>Tracing the genetic footprints of vertebrate landing in non-teleost ray-finned fishes.</title>
        <authorList>
            <person name="Bi X."/>
            <person name="Wang K."/>
            <person name="Yang L."/>
            <person name="Pan H."/>
            <person name="Jiang H."/>
            <person name="Wei Q."/>
            <person name="Fang M."/>
            <person name="Yu H."/>
            <person name="Zhu C."/>
            <person name="Cai Y."/>
            <person name="He Y."/>
            <person name="Gan X."/>
            <person name="Zeng H."/>
            <person name="Yu D."/>
            <person name="Zhu Y."/>
            <person name="Jiang H."/>
            <person name="Qiu Q."/>
            <person name="Yang H."/>
            <person name="Zhang Y.E."/>
            <person name="Wang W."/>
            <person name="Zhu M."/>
            <person name="He S."/>
            <person name="Zhang G."/>
        </authorList>
    </citation>
    <scope>NUCLEOTIDE SEQUENCE</scope>
    <source>
        <strain evidence="11">Allg_001</strain>
    </source>
</reference>
<evidence type="ECO:0000256" key="7">
    <source>
        <dbReference type="PROSITE-ProRule" id="PRU00581"/>
    </source>
</evidence>
<name>A0A8J7NJF3_ATRSP</name>
<feature type="transmembrane region" description="Helical" evidence="9">
    <location>
        <begin position="387"/>
        <end position="408"/>
    </location>
</feature>
<feature type="transmembrane region" description="Helical" evidence="9">
    <location>
        <begin position="342"/>
        <end position="367"/>
    </location>
</feature>
<comment type="similarity">
    <text evidence="6">Belongs to the MAL family.</text>
</comment>
<dbReference type="AlphaFoldDB" id="A0A8J7NJF3"/>
<evidence type="ECO:0000313" key="12">
    <source>
        <dbReference type="Proteomes" id="UP000736164"/>
    </source>
</evidence>
<evidence type="ECO:0000256" key="5">
    <source>
        <dbReference type="ARBA" id="ARBA00023136"/>
    </source>
</evidence>
<dbReference type="PROSITE" id="PS51225">
    <property type="entry name" value="MARVEL"/>
    <property type="match status" value="2"/>
</dbReference>
<feature type="non-terminal residue" evidence="11">
    <location>
        <position position="1"/>
    </location>
</feature>
<dbReference type="GO" id="GO:0016020">
    <property type="term" value="C:membrane"/>
    <property type="evidence" value="ECO:0007669"/>
    <property type="project" value="UniProtKB-SubCell"/>
</dbReference>
<feature type="transmembrane region" description="Helical" evidence="9">
    <location>
        <begin position="279"/>
        <end position="299"/>
    </location>
</feature>
<dbReference type="PANTHER" id="PTHR17068">
    <property type="entry name" value="MYELOID-ASSOCIATED DIFFERENTIATION MARKER MYADM FAMILY MEMBER"/>
    <property type="match status" value="1"/>
</dbReference>
<dbReference type="InterPro" id="IPR008253">
    <property type="entry name" value="Marvel"/>
</dbReference>
<keyword evidence="5 7" id="KW-0472">Membrane</keyword>
<evidence type="ECO:0000256" key="9">
    <source>
        <dbReference type="SAM" id="Phobius"/>
    </source>
</evidence>
<feature type="transmembrane region" description="Helical" evidence="9">
    <location>
        <begin position="238"/>
        <end position="258"/>
    </location>
</feature>
<dbReference type="Pfam" id="PF01284">
    <property type="entry name" value="MARVEL"/>
    <property type="match status" value="1"/>
</dbReference>
<evidence type="ECO:0000256" key="8">
    <source>
        <dbReference type="SAM" id="MobiDB-lite"/>
    </source>
</evidence>
<feature type="region of interest" description="Disordered" evidence="8">
    <location>
        <begin position="1"/>
        <end position="27"/>
    </location>
</feature>
<feature type="transmembrane region" description="Helical" evidence="9">
    <location>
        <begin position="147"/>
        <end position="165"/>
    </location>
</feature>
<dbReference type="PANTHER" id="PTHR17068:SF3">
    <property type="entry name" value="MYELOID-ASSOCIATED DIFFERENTIATION MARKER"/>
    <property type="match status" value="1"/>
</dbReference>
<evidence type="ECO:0000256" key="4">
    <source>
        <dbReference type="ARBA" id="ARBA00022989"/>
    </source>
</evidence>
<protein>
    <submittedName>
        <fullName evidence="11">MYADM protein</fullName>
    </submittedName>
</protein>
<feature type="domain" description="MARVEL" evidence="10">
    <location>
        <begin position="273"/>
        <end position="414"/>
    </location>
</feature>
<evidence type="ECO:0000259" key="10">
    <source>
        <dbReference type="PROSITE" id="PS51225"/>
    </source>
</evidence>